<feature type="signal peptide" evidence="1">
    <location>
        <begin position="1"/>
        <end position="22"/>
    </location>
</feature>
<feature type="chain" id="PRO_5044617066" evidence="1">
    <location>
        <begin position="23"/>
        <end position="44"/>
    </location>
</feature>
<dbReference type="AlphaFoldDB" id="A0A510TXC2"/>
<protein>
    <submittedName>
        <fullName evidence="3">Methanol dehydrogenase</fullName>
    </submittedName>
</protein>
<evidence type="ECO:0000313" key="3">
    <source>
        <dbReference type="EMBL" id="QFR22226.1"/>
    </source>
</evidence>
<dbReference type="Proteomes" id="UP001330016">
    <property type="component" value="Unassembled WGS sequence"/>
</dbReference>
<reference evidence="2 5" key="2">
    <citation type="submission" date="2023-02" db="EMBL/GenBank/DDBJ databases">
        <title>The predominant lactic acid bacteria and yeasts involved in the spontaneous fermentation of millet during the production of the traditional porridge Hausa koko in Ghana.</title>
        <authorList>
            <person name="Atter A."/>
            <person name="Diaz M."/>
        </authorList>
    </citation>
    <scope>NUCLEOTIDE SEQUENCE [LARGE SCALE GENOMIC DNA]</scope>
    <source>
        <strain evidence="2 5">FI11640</strain>
    </source>
</reference>
<dbReference type="Proteomes" id="UP000326779">
    <property type="component" value="Chromosome"/>
</dbReference>
<dbReference type="KEGG" id="lhb:D1010_01510"/>
<proteinExistence type="predicted"/>
<evidence type="ECO:0000313" key="2">
    <source>
        <dbReference type="EMBL" id="MEE6716867.1"/>
    </source>
</evidence>
<accession>A0A510TXC2</accession>
<evidence type="ECO:0000313" key="4">
    <source>
        <dbReference type="Proteomes" id="UP000326779"/>
    </source>
</evidence>
<name>A0A510TXC2_9LACO</name>
<sequence length="44" mass="4690">MKKGTVCKLLVASALIAATAYLAKKSELFTDDAAAYAPFEPKQD</sequence>
<dbReference type="EMBL" id="CP045143">
    <property type="protein sequence ID" value="QFR22226.1"/>
    <property type="molecule type" value="Genomic_DNA"/>
</dbReference>
<evidence type="ECO:0000256" key="1">
    <source>
        <dbReference type="SAM" id="SignalP"/>
    </source>
</evidence>
<reference evidence="3 4" key="1">
    <citation type="submission" date="2019-10" db="EMBL/GenBank/DDBJ databases">
        <title>The completed genome of Lactobacillus harbinensis M1.</title>
        <authorList>
            <person name="Zheng Y."/>
        </authorList>
    </citation>
    <scope>NUCLEOTIDE SEQUENCE [LARGE SCALE GENOMIC DNA]</scope>
    <source>
        <strain evidence="3 4">M1</strain>
    </source>
</reference>
<dbReference type="EMBL" id="JAQSGK010000053">
    <property type="protein sequence ID" value="MEE6716867.1"/>
    <property type="molecule type" value="Genomic_DNA"/>
</dbReference>
<dbReference type="RefSeq" id="WP_146994216.1">
    <property type="nucleotide sequence ID" value="NZ_BJTX01000015.1"/>
</dbReference>
<keyword evidence="5" id="KW-1185">Reference proteome</keyword>
<keyword evidence="1" id="KW-0732">Signal</keyword>
<evidence type="ECO:0000313" key="5">
    <source>
        <dbReference type="Proteomes" id="UP001330016"/>
    </source>
</evidence>
<dbReference type="GeneID" id="78511027"/>
<organism evidence="3 4">
    <name type="scientific">Schleiferilactobacillus harbinensis</name>
    <dbReference type="NCBI Taxonomy" id="304207"/>
    <lineage>
        <taxon>Bacteria</taxon>
        <taxon>Bacillati</taxon>
        <taxon>Bacillota</taxon>
        <taxon>Bacilli</taxon>
        <taxon>Lactobacillales</taxon>
        <taxon>Lactobacillaceae</taxon>
        <taxon>Schleiferilactobacillus</taxon>
    </lineage>
</organism>
<gene>
    <name evidence="3" type="ORF">D1010_01510</name>
    <name evidence="2" type="ORF">PS435_13500</name>
</gene>